<keyword evidence="2" id="KW-1185">Reference proteome</keyword>
<dbReference type="STRING" id="1231336.L248_0859"/>
<dbReference type="AlphaFoldDB" id="U4TK40"/>
<name>U4TK40_9LACO</name>
<evidence type="ECO:0000313" key="2">
    <source>
        <dbReference type="Proteomes" id="UP000030647"/>
    </source>
</evidence>
<protein>
    <submittedName>
        <fullName evidence="1">Uncharacterized protein</fullName>
    </submittedName>
</protein>
<sequence length="54" mass="6178">MSSVATYSFTVRYYGQALDSHRIPIRVLDHLKGPQQLTLDFEEKPKRPDDAAKS</sequence>
<reference evidence="2" key="1">
    <citation type="journal article" date="2013" name="Genome Announc.">
        <title>Whole-Genome Sequencing of Lactobacillus shenzhenensis Strain LY-73T.</title>
        <authorList>
            <person name="Lin Z."/>
            <person name="Liu Z."/>
            <person name="Yang R."/>
            <person name="Zou Y."/>
            <person name="Wan D."/>
            <person name="Chen J."/>
            <person name="Guo M."/>
            <person name="Zhao J."/>
            <person name="Fang C."/>
            <person name="Yang R."/>
            <person name="Liu F."/>
        </authorList>
    </citation>
    <scope>NUCLEOTIDE SEQUENCE [LARGE SCALE GENOMIC DNA]</scope>
    <source>
        <strain evidence="2">LY-73</strain>
    </source>
</reference>
<dbReference type="EMBL" id="KI271596">
    <property type="protein sequence ID" value="ERL64564.1"/>
    <property type="molecule type" value="Genomic_DNA"/>
</dbReference>
<dbReference type="Proteomes" id="UP000030647">
    <property type="component" value="Unassembled WGS sequence"/>
</dbReference>
<dbReference type="HOGENOM" id="CLU_3044794_0_0_9"/>
<gene>
    <name evidence="1" type="ORF">L248_0859</name>
</gene>
<evidence type="ECO:0000313" key="1">
    <source>
        <dbReference type="EMBL" id="ERL64564.1"/>
    </source>
</evidence>
<proteinExistence type="predicted"/>
<organism evidence="1 2">
    <name type="scientific">Schleiferilactobacillus shenzhenensis LY-73</name>
    <dbReference type="NCBI Taxonomy" id="1231336"/>
    <lineage>
        <taxon>Bacteria</taxon>
        <taxon>Bacillati</taxon>
        <taxon>Bacillota</taxon>
        <taxon>Bacilli</taxon>
        <taxon>Lactobacillales</taxon>
        <taxon>Lactobacillaceae</taxon>
        <taxon>Schleiferilactobacillus</taxon>
    </lineage>
</organism>
<accession>U4TK40</accession>